<dbReference type="GO" id="GO:0045159">
    <property type="term" value="F:myosin II binding"/>
    <property type="evidence" value="ECO:0007669"/>
    <property type="project" value="TreeGrafter"/>
</dbReference>
<feature type="non-terminal residue" evidence="1">
    <location>
        <position position="1"/>
    </location>
</feature>
<dbReference type="Gene3D" id="2.130.10.10">
    <property type="entry name" value="YVTN repeat-like/Quinoprotein amine dehydrogenase"/>
    <property type="match status" value="1"/>
</dbReference>
<dbReference type="GO" id="GO:0030866">
    <property type="term" value="P:cortical actin cytoskeleton organization"/>
    <property type="evidence" value="ECO:0007669"/>
    <property type="project" value="TreeGrafter"/>
</dbReference>
<dbReference type="GO" id="GO:0051294">
    <property type="term" value="P:establishment of spindle orientation"/>
    <property type="evidence" value="ECO:0007669"/>
    <property type="project" value="TreeGrafter"/>
</dbReference>
<dbReference type="PANTHER" id="PTHR10241:SF29">
    <property type="entry name" value="LETHAL(2) GIANT LARVAE PROTEIN"/>
    <property type="match status" value="1"/>
</dbReference>
<dbReference type="GO" id="GO:0006893">
    <property type="term" value="P:Golgi to plasma membrane transport"/>
    <property type="evidence" value="ECO:0007669"/>
    <property type="project" value="TreeGrafter"/>
</dbReference>
<dbReference type="EMBL" id="CAJOBA010001529">
    <property type="protein sequence ID" value="CAF3601090.1"/>
    <property type="molecule type" value="Genomic_DNA"/>
</dbReference>
<sequence length="230" mass="26033">MFKFKIGRKQPEDNEARRRLQKELFGLSKVCDRGFPSRPSAIAYDNQLRLIAIGTQTGEIRIYGQPGFQLSFSLDVNNSCSCNIHHLLFLNGSGRLIVLTTEGYIHLLEINNYHSHETTNHDSVTGNITTVRLDRICTSNEDDSICLKQTQSICLLKNHLSLLIGLENGDIVLFNIENFSLTTKPIIPNEILMKNIPENCHGRVCFKHIESSSLDVHIRSKRTVVIFPVT</sequence>
<gene>
    <name evidence="1" type="ORF">OVA965_LOCUS5445</name>
    <name evidence="2" type="ORF">TMI583_LOCUS5443</name>
</gene>
<dbReference type="InterPro" id="IPR036322">
    <property type="entry name" value="WD40_repeat_dom_sf"/>
</dbReference>
<dbReference type="GO" id="GO:0032878">
    <property type="term" value="P:regulation of establishment or maintenance of cell polarity"/>
    <property type="evidence" value="ECO:0007669"/>
    <property type="project" value="TreeGrafter"/>
</dbReference>
<protein>
    <submittedName>
        <fullName evidence="1">Uncharacterized protein</fullName>
    </submittedName>
</protein>
<dbReference type="GO" id="GO:0005886">
    <property type="term" value="C:plasma membrane"/>
    <property type="evidence" value="ECO:0007669"/>
    <property type="project" value="TreeGrafter"/>
</dbReference>
<dbReference type="Proteomes" id="UP000682733">
    <property type="component" value="Unassembled WGS sequence"/>
</dbReference>
<dbReference type="Proteomes" id="UP000677228">
    <property type="component" value="Unassembled WGS sequence"/>
</dbReference>
<evidence type="ECO:0000313" key="1">
    <source>
        <dbReference type="EMBL" id="CAF0816954.1"/>
    </source>
</evidence>
<dbReference type="AlphaFoldDB" id="A0A8S2CVZ5"/>
<accession>A0A8S2CVZ5</accession>
<dbReference type="InterPro" id="IPR015943">
    <property type="entry name" value="WD40/YVTN_repeat-like_dom_sf"/>
</dbReference>
<dbReference type="SUPFAM" id="SSF50978">
    <property type="entry name" value="WD40 repeat-like"/>
    <property type="match status" value="1"/>
</dbReference>
<reference evidence="1" key="1">
    <citation type="submission" date="2021-02" db="EMBL/GenBank/DDBJ databases">
        <authorList>
            <person name="Nowell W R."/>
        </authorList>
    </citation>
    <scope>NUCLEOTIDE SEQUENCE</scope>
</reference>
<comment type="caution">
    <text evidence="1">The sequence shown here is derived from an EMBL/GenBank/DDBJ whole genome shotgun (WGS) entry which is preliminary data.</text>
</comment>
<dbReference type="GO" id="GO:0030864">
    <property type="term" value="C:cortical actin cytoskeleton"/>
    <property type="evidence" value="ECO:0007669"/>
    <property type="project" value="TreeGrafter"/>
</dbReference>
<dbReference type="EMBL" id="CAJNOK010001529">
    <property type="protein sequence ID" value="CAF0816954.1"/>
    <property type="molecule type" value="Genomic_DNA"/>
</dbReference>
<dbReference type="GO" id="GO:0005096">
    <property type="term" value="F:GTPase activator activity"/>
    <property type="evidence" value="ECO:0007669"/>
    <property type="project" value="TreeGrafter"/>
</dbReference>
<dbReference type="GO" id="GO:0019905">
    <property type="term" value="F:syntaxin binding"/>
    <property type="evidence" value="ECO:0007669"/>
    <property type="project" value="TreeGrafter"/>
</dbReference>
<name>A0A8S2CVZ5_9BILA</name>
<evidence type="ECO:0000313" key="3">
    <source>
        <dbReference type="Proteomes" id="UP000677228"/>
    </source>
</evidence>
<proteinExistence type="predicted"/>
<dbReference type="GO" id="GO:0008593">
    <property type="term" value="P:regulation of Notch signaling pathway"/>
    <property type="evidence" value="ECO:0007669"/>
    <property type="project" value="TreeGrafter"/>
</dbReference>
<evidence type="ECO:0000313" key="2">
    <source>
        <dbReference type="EMBL" id="CAF3601090.1"/>
    </source>
</evidence>
<organism evidence="1 3">
    <name type="scientific">Didymodactylos carnosus</name>
    <dbReference type="NCBI Taxonomy" id="1234261"/>
    <lineage>
        <taxon>Eukaryota</taxon>
        <taxon>Metazoa</taxon>
        <taxon>Spiralia</taxon>
        <taxon>Gnathifera</taxon>
        <taxon>Rotifera</taxon>
        <taxon>Eurotatoria</taxon>
        <taxon>Bdelloidea</taxon>
        <taxon>Philodinida</taxon>
        <taxon>Philodinidae</taxon>
        <taxon>Didymodactylos</taxon>
    </lineage>
</organism>
<dbReference type="PANTHER" id="PTHR10241">
    <property type="entry name" value="LETHAL 2 GIANT LARVAE PROTEIN"/>
    <property type="match status" value="1"/>
</dbReference>